<evidence type="ECO:0000256" key="1">
    <source>
        <dbReference type="SAM" id="MobiDB-lite"/>
    </source>
</evidence>
<dbReference type="AlphaFoldDB" id="A0A6P5TRJ5"/>
<dbReference type="KEGG" id="pavi:110769997"/>
<keyword evidence="2" id="KW-1185">Reference proteome</keyword>
<sequence>MGKEDTSNRYSATNDIRGLDGAADFGIIESPNSDVNWSNAAQGQGGERGKKPQGEGHKIEYHMKRTRQSKIYENTIAATKGESGVGISSFHNVHVNRNNGGQGQGSREFEVICHSIYRNKITADNRSTKVWVENFGNTNINCNCKTTSPKDHGKAAVGSSSAQGQDEAGGEEPKGDGLNIRGNDIVGDRIPEAYQNFSNFEWNLKTTNTEDGGSTNQSRITENEITACNGSSDVGIFNCDNVNIDCSNAGQGQGGCEGNEGLLKNKGISHNIDKNTIIAVNSRRVGIQDFGNIKYNCKSIISRILHFFGYSY</sequence>
<dbReference type="Gramene" id="Pav_sc0001809.1_g060.1.br:mrna">
    <property type="protein sequence ID" value="Pav_sc0001809.1_g060.1.br:CDS:1"/>
    <property type="gene ID" value="Pav_sc0001809.1_g060.1.br"/>
</dbReference>
<feature type="region of interest" description="Disordered" evidence="1">
    <location>
        <begin position="149"/>
        <end position="184"/>
    </location>
</feature>
<accession>A0A6P5TRJ5</accession>
<evidence type="ECO:0000313" key="2">
    <source>
        <dbReference type="Proteomes" id="UP000515124"/>
    </source>
</evidence>
<feature type="compositionally biased region" description="Basic and acidic residues" evidence="1">
    <location>
        <begin position="47"/>
        <end position="56"/>
    </location>
</feature>
<dbReference type="GeneID" id="110769997"/>
<feature type="compositionally biased region" description="Polar residues" evidence="1">
    <location>
        <begin position="30"/>
        <end position="42"/>
    </location>
</feature>
<gene>
    <name evidence="3" type="primary">LOC110769997</name>
</gene>
<protein>
    <submittedName>
        <fullName evidence="3">Uncharacterized protein LOC110769997</fullName>
    </submittedName>
</protein>
<name>A0A6P5TRJ5_PRUAV</name>
<proteinExistence type="predicted"/>
<feature type="region of interest" description="Disordered" evidence="1">
    <location>
        <begin position="30"/>
        <end position="56"/>
    </location>
</feature>
<organism evidence="2 3">
    <name type="scientific">Prunus avium</name>
    <name type="common">Cherry</name>
    <name type="synonym">Cerasus avium</name>
    <dbReference type="NCBI Taxonomy" id="42229"/>
    <lineage>
        <taxon>Eukaryota</taxon>
        <taxon>Viridiplantae</taxon>
        <taxon>Streptophyta</taxon>
        <taxon>Embryophyta</taxon>
        <taxon>Tracheophyta</taxon>
        <taxon>Spermatophyta</taxon>
        <taxon>Magnoliopsida</taxon>
        <taxon>eudicotyledons</taxon>
        <taxon>Gunneridae</taxon>
        <taxon>Pentapetalae</taxon>
        <taxon>rosids</taxon>
        <taxon>fabids</taxon>
        <taxon>Rosales</taxon>
        <taxon>Rosaceae</taxon>
        <taxon>Amygdaloideae</taxon>
        <taxon>Amygdaleae</taxon>
        <taxon>Prunus</taxon>
    </lineage>
</organism>
<dbReference type="Proteomes" id="UP000515124">
    <property type="component" value="Unplaced"/>
</dbReference>
<evidence type="ECO:0000313" key="3">
    <source>
        <dbReference type="RefSeq" id="XP_021829762.1"/>
    </source>
</evidence>
<reference evidence="3" key="1">
    <citation type="submission" date="2025-08" db="UniProtKB">
        <authorList>
            <consortium name="RefSeq"/>
        </authorList>
    </citation>
    <scope>IDENTIFICATION</scope>
</reference>
<dbReference type="RefSeq" id="XP_021829762.1">
    <property type="nucleotide sequence ID" value="XM_021974070.1"/>
</dbReference>